<reference evidence="2" key="2">
    <citation type="submission" date="2015-06" db="UniProtKB">
        <authorList>
            <consortium name="EnsemblProtists"/>
        </authorList>
    </citation>
    <scope>IDENTIFICATION</scope>
    <source>
        <strain evidence="2">Emoy2</strain>
    </source>
</reference>
<dbReference type="VEuPathDB" id="FungiDB:HpaG813715"/>
<dbReference type="eggNOG" id="ENOG502S0VK">
    <property type="taxonomic scope" value="Eukaryota"/>
</dbReference>
<proteinExistence type="predicted"/>
<feature type="compositionally biased region" description="Polar residues" evidence="1">
    <location>
        <begin position="42"/>
        <end position="53"/>
    </location>
</feature>
<dbReference type="InParanoid" id="M4C3P7"/>
<evidence type="ECO:0008006" key="4">
    <source>
        <dbReference type="Google" id="ProtNLM"/>
    </source>
</evidence>
<feature type="region of interest" description="Disordered" evidence="1">
    <location>
        <begin position="21"/>
        <end position="58"/>
    </location>
</feature>
<dbReference type="Proteomes" id="UP000011713">
    <property type="component" value="Unassembled WGS sequence"/>
</dbReference>
<evidence type="ECO:0000313" key="3">
    <source>
        <dbReference type="Proteomes" id="UP000011713"/>
    </source>
</evidence>
<accession>M4C3P7</accession>
<reference evidence="3" key="1">
    <citation type="journal article" date="2010" name="Science">
        <title>Signatures of adaptation to obligate biotrophy in the Hyaloperonospora arabidopsidis genome.</title>
        <authorList>
            <person name="Baxter L."/>
            <person name="Tripathy S."/>
            <person name="Ishaque N."/>
            <person name="Boot N."/>
            <person name="Cabral A."/>
            <person name="Kemen E."/>
            <person name="Thines M."/>
            <person name="Ah-Fong A."/>
            <person name="Anderson R."/>
            <person name="Badejoko W."/>
            <person name="Bittner-Eddy P."/>
            <person name="Boore J.L."/>
            <person name="Chibucos M.C."/>
            <person name="Coates M."/>
            <person name="Dehal P."/>
            <person name="Delehaunty K."/>
            <person name="Dong S."/>
            <person name="Downton P."/>
            <person name="Dumas B."/>
            <person name="Fabro G."/>
            <person name="Fronick C."/>
            <person name="Fuerstenberg S.I."/>
            <person name="Fulton L."/>
            <person name="Gaulin E."/>
            <person name="Govers F."/>
            <person name="Hughes L."/>
            <person name="Humphray S."/>
            <person name="Jiang R.H."/>
            <person name="Judelson H."/>
            <person name="Kamoun S."/>
            <person name="Kyung K."/>
            <person name="Meijer H."/>
            <person name="Minx P."/>
            <person name="Morris P."/>
            <person name="Nelson J."/>
            <person name="Phuntumart V."/>
            <person name="Qutob D."/>
            <person name="Rehmany A."/>
            <person name="Rougon-Cardoso A."/>
            <person name="Ryden P."/>
            <person name="Torto-Alalibo T."/>
            <person name="Studholme D."/>
            <person name="Wang Y."/>
            <person name="Win J."/>
            <person name="Wood J."/>
            <person name="Clifton S.W."/>
            <person name="Rogers J."/>
            <person name="Van den Ackerveken G."/>
            <person name="Jones J.D."/>
            <person name="McDowell J.M."/>
            <person name="Beynon J."/>
            <person name="Tyler B.M."/>
        </authorList>
    </citation>
    <scope>NUCLEOTIDE SEQUENCE [LARGE SCALE GENOMIC DNA]</scope>
    <source>
        <strain evidence="3">Emoy2</strain>
    </source>
</reference>
<evidence type="ECO:0000256" key="1">
    <source>
        <dbReference type="SAM" id="MobiDB-lite"/>
    </source>
</evidence>
<name>M4C3P7_HYAAE</name>
<dbReference type="InterPro" id="IPR043136">
    <property type="entry name" value="B30.2/SPRY_sf"/>
</dbReference>
<dbReference type="Gene3D" id="2.60.120.920">
    <property type="match status" value="1"/>
</dbReference>
<dbReference type="AlphaFoldDB" id="M4C3P7"/>
<sequence>MHFQIPLHPFEATVRLPPDNAQAVSSWSRSTSGGSAGEDETTSSYAHLSSATPRSIPVSPSARKRVQLAFSNFSDDVLYQVRDRLRQERAVTLTGEHDLRVPRFNAHDCHEDIYLSCGRHCASKNGTGMYRSVRVSVPLRKNRFVYFEMALQQGRTPLDAANQSAASSLQSGHQSSSFLGSDAGVNISSASDRVGIDTSVCIGLSTRLMPLNTLVGASKHSIGFYSAGHVLVGSDRRRSIGVGRKYGFQSTVGLLAQLVDHQEDRAGLLLSQQTSTSFPSSSGDDGSSIGVASVRFTVDGIPVRDSNNRVMEFTLPFPSKSELYPTLTLHSQDVHVFGQMSAPDISGLNLQELDLPVEEPVEIWCLDGLRLNIAA</sequence>
<protein>
    <recommendedName>
        <fullName evidence="4">SPRY domain-containing protein</fullName>
    </recommendedName>
</protein>
<evidence type="ECO:0000313" key="2">
    <source>
        <dbReference type="EnsemblProtists" id="HpaP813715"/>
    </source>
</evidence>
<organism evidence="2 3">
    <name type="scientific">Hyaloperonospora arabidopsidis (strain Emoy2)</name>
    <name type="common">Downy mildew agent</name>
    <name type="synonym">Peronospora arabidopsidis</name>
    <dbReference type="NCBI Taxonomy" id="559515"/>
    <lineage>
        <taxon>Eukaryota</taxon>
        <taxon>Sar</taxon>
        <taxon>Stramenopiles</taxon>
        <taxon>Oomycota</taxon>
        <taxon>Peronosporomycetes</taxon>
        <taxon>Peronosporales</taxon>
        <taxon>Peronosporaceae</taxon>
        <taxon>Hyaloperonospora</taxon>
    </lineage>
</organism>
<dbReference type="OMA" id="DCHEDIF"/>
<dbReference type="EMBL" id="ABWE02002720">
    <property type="status" value="NOT_ANNOTATED_CDS"/>
    <property type="molecule type" value="Genomic_DNA"/>
</dbReference>
<dbReference type="EnsemblProtists" id="HpaT813715">
    <property type="protein sequence ID" value="HpaP813715"/>
    <property type="gene ID" value="HpaG813715"/>
</dbReference>
<keyword evidence="3" id="KW-1185">Reference proteome</keyword>
<dbReference type="HOGENOM" id="CLU_738633_0_0_1"/>